<dbReference type="KEGG" id="ppn:Palpr_1890"/>
<feature type="transmembrane region" description="Helical" evidence="1">
    <location>
        <begin position="117"/>
        <end position="137"/>
    </location>
</feature>
<proteinExistence type="predicted"/>
<name>E4T5N5_PALPW</name>
<reference evidence="2 3" key="2">
    <citation type="journal article" date="2011" name="Stand. Genomic Sci.">
        <title>Complete genome sequence of Paludibacter propionicigenes type strain (WB4).</title>
        <authorList>
            <person name="Gronow S."/>
            <person name="Munk C."/>
            <person name="Lapidus A."/>
            <person name="Nolan M."/>
            <person name="Lucas S."/>
            <person name="Hammon N."/>
            <person name="Deshpande S."/>
            <person name="Cheng J.F."/>
            <person name="Tapia R."/>
            <person name="Han C."/>
            <person name="Goodwin L."/>
            <person name="Pitluck S."/>
            <person name="Liolios K."/>
            <person name="Ivanova N."/>
            <person name="Mavromatis K."/>
            <person name="Mikhailova N."/>
            <person name="Pati A."/>
            <person name="Chen A."/>
            <person name="Palaniappan K."/>
            <person name="Land M."/>
            <person name="Hauser L."/>
            <person name="Chang Y.J."/>
            <person name="Jeffries C.D."/>
            <person name="Brambilla E."/>
            <person name="Rohde M."/>
            <person name="Goker M."/>
            <person name="Detter J.C."/>
            <person name="Woyke T."/>
            <person name="Bristow J."/>
            <person name="Eisen J.A."/>
            <person name="Markowitz V."/>
            <person name="Hugenholtz P."/>
            <person name="Kyrpides N.C."/>
            <person name="Klenk H.P."/>
        </authorList>
    </citation>
    <scope>NUCLEOTIDE SEQUENCE [LARGE SCALE GENOMIC DNA]</scope>
    <source>
        <strain evidence="3">DSM 17365 / JCM 13257 / WB4</strain>
    </source>
</reference>
<keyword evidence="1" id="KW-1133">Transmembrane helix</keyword>
<accession>E4T5N5</accession>
<keyword evidence="1" id="KW-0472">Membrane</keyword>
<feature type="transmembrane region" description="Helical" evidence="1">
    <location>
        <begin position="20"/>
        <end position="44"/>
    </location>
</feature>
<dbReference type="InterPro" id="IPR038770">
    <property type="entry name" value="Na+/solute_symporter_sf"/>
</dbReference>
<evidence type="ECO:0000313" key="3">
    <source>
        <dbReference type="Proteomes" id="UP000008718"/>
    </source>
</evidence>
<dbReference type="Proteomes" id="UP000008718">
    <property type="component" value="Chromosome"/>
</dbReference>
<dbReference type="eggNOG" id="COG0385">
    <property type="taxonomic scope" value="Bacteria"/>
</dbReference>
<dbReference type="EMBL" id="CP002345">
    <property type="protein sequence ID" value="ADQ80029.1"/>
    <property type="molecule type" value="Genomic_DNA"/>
</dbReference>
<dbReference type="Gene3D" id="1.20.1530.20">
    <property type="match status" value="1"/>
</dbReference>
<evidence type="ECO:0000313" key="2">
    <source>
        <dbReference type="EMBL" id="ADQ80029.1"/>
    </source>
</evidence>
<reference key="1">
    <citation type="submission" date="2010-11" db="EMBL/GenBank/DDBJ databases">
        <title>The complete genome of Paludibacter propionicigenes DSM 17365.</title>
        <authorList>
            <consortium name="US DOE Joint Genome Institute (JGI-PGF)"/>
            <person name="Lucas S."/>
            <person name="Copeland A."/>
            <person name="Lapidus A."/>
            <person name="Bruce D."/>
            <person name="Goodwin L."/>
            <person name="Pitluck S."/>
            <person name="Kyrpides N."/>
            <person name="Mavromatis K."/>
            <person name="Ivanova N."/>
            <person name="Munk A.C."/>
            <person name="Brettin T."/>
            <person name="Detter J.C."/>
            <person name="Han C."/>
            <person name="Tapia R."/>
            <person name="Land M."/>
            <person name="Hauser L."/>
            <person name="Markowitz V."/>
            <person name="Cheng J.-F."/>
            <person name="Hugenholtz P."/>
            <person name="Woyke T."/>
            <person name="Wu D."/>
            <person name="Gronow S."/>
            <person name="Wellnitz S."/>
            <person name="Brambilla E."/>
            <person name="Klenk H.-P."/>
            <person name="Eisen J.A."/>
        </authorList>
    </citation>
    <scope>NUCLEOTIDE SEQUENCE</scope>
    <source>
        <strain>WB4</strain>
    </source>
</reference>
<evidence type="ECO:0000256" key="1">
    <source>
        <dbReference type="SAM" id="Phobius"/>
    </source>
</evidence>
<feature type="transmembrane region" description="Helical" evidence="1">
    <location>
        <begin position="149"/>
        <end position="167"/>
    </location>
</feature>
<organism evidence="2 3">
    <name type="scientific">Paludibacter propionicigenes (strain DSM 17365 / JCM 13257 / WB4)</name>
    <dbReference type="NCBI Taxonomy" id="694427"/>
    <lineage>
        <taxon>Bacteria</taxon>
        <taxon>Pseudomonadati</taxon>
        <taxon>Bacteroidota</taxon>
        <taxon>Bacteroidia</taxon>
        <taxon>Bacteroidales</taxon>
        <taxon>Paludibacteraceae</taxon>
        <taxon>Paludibacter</taxon>
    </lineage>
</organism>
<feature type="transmembrane region" description="Helical" evidence="1">
    <location>
        <begin position="212"/>
        <end position="232"/>
    </location>
</feature>
<keyword evidence="3" id="KW-1185">Reference proteome</keyword>
<dbReference type="AlphaFoldDB" id="E4T5N5"/>
<protein>
    <submittedName>
        <fullName evidence="2">Bile acid:sodium symporter</fullName>
    </submittedName>
</protein>
<dbReference type="STRING" id="694427.Palpr_1890"/>
<dbReference type="HOGENOM" id="CLU_077393_0_0_10"/>
<dbReference type="OrthoDB" id="9809647at2"/>
<sequence length="296" mass="32813">MLKRLKPYMMPTAITVGAVFYQFFTMLSFLTPYLIFIMLFLTYCKLKFDNIRVTPLHLWLILIQILGSIAVYLILRPFNAILAQGVMICLLAPTATSAPVITGMLKGNVASLTAYSLISNLSVALIAPVIFSLIGSYNSLPFLDSFITILRPIFVLLFLPFALSLLLQRTNPQVAARIGSFSGLSFYLWSLALGIVTGRTVEFIVKQNSANYSIEILIAIGAFIICASQFLVGRMIGKRYDDTVAGGQGLGQKNTILAIWMAQMYLNPIASIGPGAYVLWQNIINSYQVWLKRKTL</sequence>
<feature type="transmembrane region" description="Helical" evidence="1">
    <location>
        <begin position="174"/>
        <end position="192"/>
    </location>
</feature>
<dbReference type="RefSeq" id="WP_013445398.1">
    <property type="nucleotide sequence ID" value="NC_014734.1"/>
</dbReference>
<gene>
    <name evidence="2" type="ordered locus">Palpr_1890</name>
</gene>
<keyword evidence="1" id="KW-0812">Transmembrane</keyword>
<feature type="transmembrane region" description="Helical" evidence="1">
    <location>
        <begin position="81"/>
        <end position="105"/>
    </location>
</feature>
<feature type="transmembrane region" description="Helical" evidence="1">
    <location>
        <begin position="56"/>
        <end position="75"/>
    </location>
</feature>